<organism evidence="3 4">
    <name type="scientific">Candidatus Borkfalkia ceftriaxoniphila</name>
    <dbReference type="NCBI Taxonomy" id="2508949"/>
    <lineage>
        <taxon>Bacteria</taxon>
        <taxon>Bacillati</taxon>
        <taxon>Bacillota</taxon>
        <taxon>Clostridia</taxon>
        <taxon>Christensenellales</taxon>
        <taxon>Christensenellaceae</taxon>
        <taxon>Candidatus Borkfalkia</taxon>
    </lineage>
</organism>
<dbReference type="GO" id="GO:0003677">
    <property type="term" value="F:DNA binding"/>
    <property type="evidence" value="ECO:0007669"/>
    <property type="project" value="UniProtKB-KW"/>
</dbReference>
<proteinExistence type="predicted"/>
<dbReference type="Proteomes" id="UP000291269">
    <property type="component" value="Unassembled WGS sequence"/>
</dbReference>
<gene>
    <name evidence="3" type="ORF">ESZ91_10330</name>
</gene>
<feature type="domain" description="HTH cro/C1-type" evidence="2">
    <location>
        <begin position="9"/>
        <end position="63"/>
    </location>
</feature>
<dbReference type="SUPFAM" id="SSF47413">
    <property type="entry name" value="lambda repressor-like DNA-binding domains"/>
    <property type="match status" value="1"/>
</dbReference>
<keyword evidence="4" id="KW-1185">Reference proteome</keyword>
<keyword evidence="1" id="KW-0238">DNA-binding</keyword>
<dbReference type="SMART" id="SM00530">
    <property type="entry name" value="HTH_XRE"/>
    <property type="match status" value="1"/>
</dbReference>
<dbReference type="PROSITE" id="PS50943">
    <property type="entry name" value="HTH_CROC1"/>
    <property type="match status" value="1"/>
</dbReference>
<accession>A0A4Q2K9J3</accession>
<dbReference type="InterPro" id="IPR001387">
    <property type="entry name" value="Cro/C1-type_HTH"/>
</dbReference>
<dbReference type="Gene3D" id="1.10.260.40">
    <property type="entry name" value="lambda repressor-like DNA-binding domains"/>
    <property type="match status" value="1"/>
</dbReference>
<dbReference type="RefSeq" id="WP_129226972.1">
    <property type="nucleotide sequence ID" value="NZ_SDOZ01000004.1"/>
</dbReference>
<dbReference type="EMBL" id="SDOZ01000004">
    <property type="protein sequence ID" value="RXZ58047.1"/>
    <property type="molecule type" value="Genomic_DNA"/>
</dbReference>
<dbReference type="Pfam" id="PF01381">
    <property type="entry name" value="HTH_3"/>
    <property type="match status" value="1"/>
</dbReference>
<evidence type="ECO:0000256" key="1">
    <source>
        <dbReference type="ARBA" id="ARBA00023125"/>
    </source>
</evidence>
<dbReference type="CDD" id="cd00093">
    <property type="entry name" value="HTH_XRE"/>
    <property type="match status" value="1"/>
</dbReference>
<sequence>MKILVAERLKELMKESGVTQYALAKAIGMRQSNVSEWLSQKKEPSIKSLWLLADFFDVDIDFLIGRKNY</sequence>
<comment type="caution">
    <text evidence="3">The sequence shown here is derived from an EMBL/GenBank/DDBJ whole genome shotgun (WGS) entry which is preliminary data.</text>
</comment>
<protein>
    <submittedName>
        <fullName evidence="3">XRE family transcriptional regulator</fullName>
    </submittedName>
</protein>
<dbReference type="OrthoDB" id="2064916at2"/>
<reference evidence="3 4" key="1">
    <citation type="journal article" date="2019" name="Gut">
        <title>Antibiotics-induced monodominance of a novel gut bacterial order.</title>
        <authorList>
            <person name="Hildebrand F."/>
            <person name="Moitinho-Silva L."/>
            <person name="Blasche S."/>
            <person name="Jahn M.T."/>
            <person name="Gossmann T.I."/>
            <person name="Heuerta-Cepas J."/>
            <person name="Hercog R."/>
            <person name="Luetge M."/>
            <person name="Bahram M."/>
            <person name="Pryszlak A."/>
            <person name="Alves R.J."/>
            <person name="Waszak S.M."/>
            <person name="Zhu A."/>
            <person name="Ye L."/>
            <person name="Costea P.I."/>
            <person name="Aalvink S."/>
            <person name="Belzer C."/>
            <person name="Forslund S.K."/>
            <person name="Sunagawa S."/>
            <person name="Hentschel U."/>
            <person name="Merten C."/>
            <person name="Patil K.R."/>
            <person name="Benes V."/>
            <person name="Bork P."/>
        </authorList>
    </citation>
    <scope>NUCLEOTIDE SEQUENCE [LARGE SCALE GENOMIC DNA]</scope>
    <source>
        <strain evidence="3 4">HDS1380</strain>
    </source>
</reference>
<dbReference type="AlphaFoldDB" id="A0A4Q2K9J3"/>
<evidence type="ECO:0000259" key="2">
    <source>
        <dbReference type="PROSITE" id="PS50943"/>
    </source>
</evidence>
<evidence type="ECO:0000313" key="3">
    <source>
        <dbReference type="EMBL" id="RXZ58047.1"/>
    </source>
</evidence>
<evidence type="ECO:0000313" key="4">
    <source>
        <dbReference type="Proteomes" id="UP000291269"/>
    </source>
</evidence>
<name>A0A4Q2K9J3_9FIRM</name>
<dbReference type="PANTHER" id="PTHR46558">
    <property type="entry name" value="TRACRIPTIONAL REGULATORY PROTEIN-RELATED-RELATED"/>
    <property type="match status" value="1"/>
</dbReference>
<dbReference type="PANTHER" id="PTHR46558:SF11">
    <property type="entry name" value="HTH-TYPE TRANSCRIPTIONAL REGULATOR XRE"/>
    <property type="match status" value="1"/>
</dbReference>
<dbReference type="InterPro" id="IPR010982">
    <property type="entry name" value="Lambda_DNA-bd_dom_sf"/>
</dbReference>